<dbReference type="InterPro" id="IPR043128">
    <property type="entry name" value="Rev_trsase/Diguanyl_cyclase"/>
</dbReference>
<comment type="caution">
    <text evidence="4">The sequence shown here is derived from an EMBL/GenBank/DDBJ whole genome shotgun (WGS) entry which is preliminary data.</text>
</comment>
<dbReference type="Pfam" id="PF08447">
    <property type="entry name" value="PAS_3"/>
    <property type="match status" value="1"/>
</dbReference>
<dbReference type="InterPro" id="IPR000014">
    <property type="entry name" value="PAS"/>
</dbReference>
<feature type="domain" description="PAS" evidence="1">
    <location>
        <begin position="109"/>
        <end position="179"/>
    </location>
</feature>
<dbReference type="InterPro" id="IPR013655">
    <property type="entry name" value="PAS_fold_3"/>
</dbReference>
<dbReference type="PANTHER" id="PTHR44757">
    <property type="entry name" value="DIGUANYLATE CYCLASE DGCP"/>
    <property type="match status" value="1"/>
</dbReference>
<accession>A0A0J6VCJ1</accession>
<keyword evidence="4" id="KW-0378">Hydrolase</keyword>
<dbReference type="EMBL" id="JYNL01000069">
    <property type="protein sequence ID" value="KMO67223.1"/>
    <property type="molecule type" value="Genomic_DNA"/>
</dbReference>
<evidence type="ECO:0000313" key="4">
    <source>
        <dbReference type="EMBL" id="KMO67223.1"/>
    </source>
</evidence>
<proteinExistence type="predicted"/>
<dbReference type="PROSITE" id="PS50113">
    <property type="entry name" value="PAC"/>
    <property type="match status" value="1"/>
</dbReference>
<dbReference type="SMR" id="A0A0J6VCJ1"/>
<organism evidence="4 5">
    <name type="scientific">Mycolicibacterium chlorophenolicum</name>
    <dbReference type="NCBI Taxonomy" id="37916"/>
    <lineage>
        <taxon>Bacteria</taxon>
        <taxon>Bacillati</taxon>
        <taxon>Actinomycetota</taxon>
        <taxon>Actinomycetes</taxon>
        <taxon>Mycobacteriales</taxon>
        <taxon>Mycobacteriaceae</taxon>
        <taxon>Mycolicibacterium</taxon>
    </lineage>
</organism>
<dbReference type="SUPFAM" id="SSF55073">
    <property type="entry name" value="Nucleotide cyclase"/>
    <property type="match status" value="1"/>
</dbReference>
<dbReference type="InterPro" id="IPR000160">
    <property type="entry name" value="GGDEF_dom"/>
</dbReference>
<protein>
    <submittedName>
        <fullName evidence="4">Cyclic di-GMP phosphodiesterase Gmr</fullName>
        <ecNumber evidence="4">3.1.4.52</ecNumber>
    </submittedName>
</protein>
<dbReference type="SMART" id="SM00086">
    <property type="entry name" value="PAC"/>
    <property type="match status" value="1"/>
</dbReference>
<dbReference type="SUPFAM" id="SSF55781">
    <property type="entry name" value="GAF domain-like"/>
    <property type="match status" value="1"/>
</dbReference>
<dbReference type="PANTHER" id="PTHR44757:SF2">
    <property type="entry name" value="BIOFILM ARCHITECTURE MAINTENANCE PROTEIN MBAA"/>
    <property type="match status" value="1"/>
</dbReference>
<dbReference type="InterPro" id="IPR052155">
    <property type="entry name" value="Biofilm_reg_signaling"/>
</dbReference>
<sequence length="412" mass="44428">MRDSLRCRRALICLEDGSVHGGAPDEGVAPELWPGTVTVIADAKASDQPLAAAFPDAEFVAAVPITRDRAVAGMLCVTDAAPRLHDPELVGLLTRFGHLASLHLQRGADADLFRVVAENSADTLIRGSLDGVRRYVSPSIRTLLGYEAHELVGLRARDNVHPDDLDEFAAQMAALGDGRIDTFTTEHRQRHKDGYWVWLEAFVRVTCDEATGERDGYVVSVRDTSRRKELETQLVHNAFHDMLTGLPNRALLYERLAQEIDRGGEFAVLCLDLDGFKSVNDELGHAVGDSVLVSVGERLLSCVDRPDMVSRRGGDEFVIIHVPDRAVSASAEALAQRLIDAVASPLAIAGWSGTIGLSIGIAVVSGSSRDGEAVLRAADEAMYSVKAAGRNGYRTAGTGEVPHVRRRPVGDT</sequence>
<name>A0A0J6VCJ1_9MYCO</name>
<dbReference type="NCBIfam" id="TIGR00254">
    <property type="entry name" value="GGDEF"/>
    <property type="match status" value="1"/>
</dbReference>
<dbReference type="Pfam" id="PF00990">
    <property type="entry name" value="GGDEF"/>
    <property type="match status" value="1"/>
</dbReference>
<dbReference type="AlphaFoldDB" id="A0A0J6VCJ1"/>
<dbReference type="SMART" id="SM00267">
    <property type="entry name" value="GGDEF"/>
    <property type="match status" value="1"/>
</dbReference>
<dbReference type="CDD" id="cd00130">
    <property type="entry name" value="PAS"/>
    <property type="match status" value="1"/>
</dbReference>
<reference evidence="4 5" key="1">
    <citation type="journal article" date="2015" name="Genome Biol. Evol.">
        <title>Characterization of Three Mycobacterium spp. with Potential Use in Bioremediation by Genome Sequencing and Comparative Genomics.</title>
        <authorList>
            <person name="Das S."/>
            <person name="Pettersson B.M."/>
            <person name="Behra P.R."/>
            <person name="Ramesh M."/>
            <person name="Dasgupta S."/>
            <person name="Bhattacharya A."/>
            <person name="Kirsebom L.A."/>
        </authorList>
    </citation>
    <scope>NUCLEOTIDE SEQUENCE [LARGE SCALE GENOMIC DNA]</scope>
    <source>
        <strain evidence="4 5">DSM 43826</strain>
    </source>
</reference>
<dbReference type="NCBIfam" id="TIGR00229">
    <property type="entry name" value="sensory_box"/>
    <property type="match status" value="1"/>
</dbReference>
<feature type="domain" description="PAC" evidence="2">
    <location>
        <begin position="183"/>
        <end position="236"/>
    </location>
</feature>
<dbReference type="InterPro" id="IPR001610">
    <property type="entry name" value="PAC"/>
</dbReference>
<dbReference type="Proteomes" id="UP000036513">
    <property type="component" value="Unassembled WGS sequence"/>
</dbReference>
<feature type="domain" description="GGDEF" evidence="3">
    <location>
        <begin position="264"/>
        <end position="398"/>
    </location>
</feature>
<dbReference type="InterPro" id="IPR035965">
    <property type="entry name" value="PAS-like_dom_sf"/>
</dbReference>
<dbReference type="CDD" id="cd01949">
    <property type="entry name" value="GGDEF"/>
    <property type="match status" value="1"/>
</dbReference>
<dbReference type="PROSITE" id="PS50887">
    <property type="entry name" value="GGDEF"/>
    <property type="match status" value="1"/>
</dbReference>
<dbReference type="SMART" id="SM00091">
    <property type="entry name" value="PAS"/>
    <property type="match status" value="1"/>
</dbReference>
<dbReference type="RefSeq" id="WP_053083132.1">
    <property type="nucleotide sequence ID" value="NZ_JYNL01000069.1"/>
</dbReference>
<evidence type="ECO:0000259" key="1">
    <source>
        <dbReference type="PROSITE" id="PS50112"/>
    </source>
</evidence>
<dbReference type="EC" id="3.1.4.52" evidence="4"/>
<dbReference type="InterPro" id="IPR000700">
    <property type="entry name" value="PAS-assoc_C"/>
</dbReference>
<evidence type="ECO:0000259" key="3">
    <source>
        <dbReference type="PROSITE" id="PS50887"/>
    </source>
</evidence>
<dbReference type="PROSITE" id="PS50112">
    <property type="entry name" value="PAS"/>
    <property type="match status" value="1"/>
</dbReference>
<evidence type="ECO:0000259" key="2">
    <source>
        <dbReference type="PROSITE" id="PS50113"/>
    </source>
</evidence>
<dbReference type="Gene3D" id="3.30.70.270">
    <property type="match status" value="1"/>
</dbReference>
<dbReference type="PATRIC" id="fig|37916.4.peg.6491"/>
<dbReference type="InterPro" id="IPR029787">
    <property type="entry name" value="Nucleotide_cyclase"/>
</dbReference>
<evidence type="ECO:0000313" key="5">
    <source>
        <dbReference type="Proteomes" id="UP000036513"/>
    </source>
</evidence>
<dbReference type="GO" id="GO:0071111">
    <property type="term" value="F:cyclic-guanylate-specific phosphodiesterase activity"/>
    <property type="evidence" value="ECO:0007669"/>
    <property type="project" value="UniProtKB-EC"/>
</dbReference>
<gene>
    <name evidence="4" type="primary">gmr_4</name>
    <name evidence="4" type="ORF">MCHLDSM_06472</name>
</gene>
<keyword evidence="5" id="KW-1185">Reference proteome</keyword>
<dbReference type="STRING" id="37916.MCHLDSM_06472"/>
<dbReference type="SUPFAM" id="SSF55785">
    <property type="entry name" value="PYP-like sensor domain (PAS domain)"/>
    <property type="match status" value="1"/>
</dbReference>
<dbReference type="Gene3D" id="3.30.450.20">
    <property type="entry name" value="PAS domain"/>
    <property type="match status" value="1"/>
</dbReference>